<organism evidence="1 2">
    <name type="scientific">Pseudothauera nasutitermitis</name>
    <dbReference type="NCBI Taxonomy" id="2565930"/>
    <lineage>
        <taxon>Bacteria</taxon>
        <taxon>Pseudomonadati</taxon>
        <taxon>Pseudomonadota</taxon>
        <taxon>Betaproteobacteria</taxon>
        <taxon>Rhodocyclales</taxon>
        <taxon>Zoogloeaceae</taxon>
        <taxon>Pseudothauera</taxon>
    </lineage>
</organism>
<accession>A0A4S4AMQ4</accession>
<name>A0A4S4AMQ4_9RHOO</name>
<proteinExistence type="predicted"/>
<protein>
    <submittedName>
        <fullName evidence="1">Uncharacterized protein</fullName>
    </submittedName>
</protein>
<dbReference type="Proteomes" id="UP000308430">
    <property type="component" value="Unassembled WGS sequence"/>
</dbReference>
<keyword evidence="2" id="KW-1185">Reference proteome</keyword>
<dbReference type="AlphaFoldDB" id="A0A4S4AMQ4"/>
<evidence type="ECO:0000313" key="2">
    <source>
        <dbReference type="Proteomes" id="UP000308430"/>
    </source>
</evidence>
<dbReference type="EMBL" id="SSOC01000011">
    <property type="protein sequence ID" value="THF60797.1"/>
    <property type="molecule type" value="Genomic_DNA"/>
</dbReference>
<dbReference type="RefSeq" id="WP_136350360.1">
    <property type="nucleotide sequence ID" value="NZ_SSOC01000011.1"/>
</dbReference>
<sequence>MSDKPIQEQFGQAIINSVAEFARKDLEDVATLSGTLFSHVTDPALRTTLAETLYGARWIYKLGLALLVKDEEQMAHVRAQLIDYGAVCEGLLVDLIAYGISKGHVTGSRYKFKDVKKLQRPINWGVKDIQGQVTRQTFYWQIAVAEEENMISAPLVKRLDALREDRNTVHMAARTFKAYLGRSHAAFETLHKAITEVKAWKTANP</sequence>
<gene>
    <name evidence="1" type="ORF">E6C76_21705</name>
</gene>
<dbReference type="OrthoDB" id="7860572at2"/>
<comment type="caution">
    <text evidence="1">The sequence shown here is derived from an EMBL/GenBank/DDBJ whole genome shotgun (WGS) entry which is preliminary data.</text>
</comment>
<reference evidence="1 2" key="1">
    <citation type="submission" date="2019-04" db="EMBL/GenBank/DDBJ databases">
        <title>Azoarcus nasutitermitis sp. nov. isolated from termite nest.</title>
        <authorList>
            <person name="Lin S.-Y."/>
            <person name="Hameed A."/>
            <person name="Hsu Y.-H."/>
            <person name="Young C.-C."/>
        </authorList>
    </citation>
    <scope>NUCLEOTIDE SEQUENCE [LARGE SCALE GENOMIC DNA]</scope>
    <source>
        <strain evidence="1 2">CC-YHH838</strain>
    </source>
</reference>
<evidence type="ECO:0000313" key="1">
    <source>
        <dbReference type="EMBL" id="THF60797.1"/>
    </source>
</evidence>